<dbReference type="Proteomes" id="UP000676649">
    <property type="component" value="Chromosome"/>
</dbReference>
<dbReference type="RefSeq" id="WP_215584892.1">
    <property type="nucleotide sequence ID" value="NZ_CP073754.1"/>
</dbReference>
<evidence type="ECO:0000313" key="2">
    <source>
        <dbReference type="EMBL" id="QWF72426.1"/>
    </source>
</evidence>
<organism evidence="2 3">
    <name type="scientific">Methylomonas paludis</name>
    <dbReference type="NCBI Taxonomy" id="1173101"/>
    <lineage>
        <taxon>Bacteria</taxon>
        <taxon>Pseudomonadati</taxon>
        <taxon>Pseudomonadota</taxon>
        <taxon>Gammaproteobacteria</taxon>
        <taxon>Methylococcales</taxon>
        <taxon>Methylococcaceae</taxon>
        <taxon>Methylomonas</taxon>
    </lineage>
</organism>
<dbReference type="EMBL" id="CP073754">
    <property type="protein sequence ID" value="QWF72426.1"/>
    <property type="molecule type" value="Genomic_DNA"/>
</dbReference>
<dbReference type="PROSITE" id="PS51257">
    <property type="entry name" value="PROKAR_LIPOPROTEIN"/>
    <property type="match status" value="1"/>
</dbReference>
<keyword evidence="1" id="KW-0732">Signal</keyword>
<feature type="signal peptide" evidence="1">
    <location>
        <begin position="1"/>
        <end position="18"/>
    </location>
</feature>
<accession>A0A975RBM0</accession>
<reference evidence="2" key="1">
    <citation type="submission" date="2021-04" db="EMBL/GenBank/DDBJ databases">
        <title>Draft genome sequence data of methanotrophic Methylovulum sp. strain S1L and Methylomonas sp. strain S2AM isolated from boreal lake water columns.</title>
        <authorList>
            <person name="Rissanen A.J."/>
            <person name="Mangayil R."/>
            <person name="Svenning M.M."/>
            <person name="Khanongnuch R."/>
        </authorList>
    </citation>
    <scope>NUCLEOTIDE SEQUENCE</scope>
    <source>
        <strain evidence="2">S2AM</strain>
    </source>
</reference>
<evidence type="ECO:0000313" key="3">
    <source>
        <dbReference type="Proteomes" id="UP000676649"/>
    </source>
</evidence>
<sequence>MKKCAIGLLNFLLISACASNDSLIKTPNQDQDLGYFADATKCSAAAMRHETILLPSPTLAGSIDIPMGYDADKFQSCMTYAGRPVDRGDSRLYFQVSEDCLSAARKAEHADLEYADCIKRSPLNVEVIDKE</sequence>
<name>A0A975RBM0_9GAMM</name>
<gene>
    <name evidence="2" type="ORF">KEF85_08280</name>
</gene>
<dbReference type="KEGG" id="mpad:KEF85_08280"/>
<keyword evidence="3" id="KW-1185">Reference proteome</keyword>
<dbReference type="AlphaFoldDB" id="A0A975RBM0"/>
<evidence type="ECO:0008006" key="4">
    <source>
        <dbReference type="Google" id="ProtNLM"/>
    </source>
</evidence>
<protein>
    <recommendedName>
        <fullName evidence="4">Lipoprotein</fullName>
    </recommendedName>
</protein>
<proteinExistence type="predicted"/>
<evidence type="ECO:0000256" key="1">
    <source>
        <dbReference type="SAM" id="SignalP"/>
    </source>
</evidence>
<feature type="chain" id="PRO_5037377205" description="Lipoprotein" evidence="1">
    <location>
        <begin position="19"/>
        <end position="131"/>
    </location>
</feature>